<reference evidence="3" key="1">
    <citation type="submission" date="2018-05" db="EMBL/GenBank/DDBJ databases">
        <authorList>
            <person name="Lanie J.A."/>
            <person name="Ng W.-L."/>
            <person name="Kazmierczak K.M."/>
            <person name="Andrzejewski T.M."/>
            <person name="Davidsen T.M."/>
            <person name="Wayne K.J."/>
            <person name="Tettelin H."/>
            <person name="Glass J.I."/>
            <person name="Rusch D."/>
            <person name="Podicherti R."/>
            <person name="Tsui H.-C.T."/>
            <person name="Winkler M.E."/>
        </authorList>
    </citation>
    <scope>NUCLEOTIDE SEQUENCE</scope>
</reference>
<feature type="non-terminal residue" evidence="3">
    <location>
        <position position="1"/>
    </location>
</feature>
<name>A0A381VAN1_9ZZZZ</name>
<dbReference type="GO" id="GO:0016020">
    <property type="term" value="C:membrane"/>
    <property type="evidence" value="ECO:0007669"/>
    <property type="project" value="TreeGrafter"/>
</dbReference>
<evidence type="ECO:0000313" key="3">
    <source>
        <dbReference type="EMBL" id="SVA37436.1"/>
    </source>
</evidence>
<feature type="non-terminal residue" evidence="3">
    <location>
        <position position="276"/>
    </location>
</feature>
<dbReference type="EMBL" id="UINC01008310">
    <property type="protein sequence ID" value="SVA37436.1"/>
    <property type="molecule type" value="Genomic_DNA"/>
</dbReference>
<proteinExistence type="inferred from homology"/>
<protein>
    <recommendedName>
        <fullName evidence="4">Short-chain dehydrogenase</fullName>
    </recommendedName>
</protein>
<dbReference type="Gene3D" id="3.40.50.720">
    <property type="entry name" value="NAD(P)-binding Rossmann-like Domain"/>
    <property type="match status" value="1"/>
</dbReference>
<dbReference type="InterPro" id="IPR002347">
    <property type="entry name" value="SDR_fam"/>
</dbReference>
<dbReference type="PRINTS" id="PR00080">
    <property type="entry name" value="SDRFAMILY"/>
</dbReference>
<evidence type="ECO:0000256" key="1">
    <source>
        <dbReference type="ARBA" id="ARBA00006484"/>
    </source>
</evidence>
<gene>
    <name evidence="3" type="ORF">METZ01_LOCUS90290</name>
</gene>
<keyword evidence="2" id="KW-0560">Oxidoreductase</keyword>
<dbReference type="PRINTS" id="PR00081">
    <property type="entry name" value="GDHRDH"/>
</dbReference>
<accession>A0A381VAN1</accession>
<dbReference type="GO" id="GO:0016491">
    <property type="term" value="F:oxidoreductase activity"/>
    <property type="evidence" value="ECO:0007669"/>
    <property type="project" value="UniProtKB-KW"/>
</dbReference>
<comment type="similarity">
    <text evidence="1">Belongs to the short-chain dehydrogenases/reductases (SDR) family.</text>
</comment>
<dbReference type="AlphaFoldDB" id="A0A381VAN1"/>
<evidence type="ECO:0008006" key="4">
    <source>
        <dbReference type="Google" id="ProtNLM"/>
    </source>
</evidence>
<dbReference type="Pfam" id="PF00106">
    <property type="entry name" value="adh_short"/>
    <property type="match status" value="1"/>
</dbReference>
<sequence length="276" mass="30370">MKTFENKVAVITGAGSGMGKYLAINLAKAGSSVVICDVNKDTLKETEDILRNYNIPSSSYVLDVSDKEEINFLEEKVIEKYGKVDLVFNNAGVAAPSSFVEMSEKDWNWCNDINYNAVINSSRAFLPHLLKNEESALINTSSIFGIITTPNNTAYHASKFAVRGFTESLMKEMHDTPVQVHCVYPGHIGTNIVSNARFNEEGEGILGVDGKPAKDNEGNFLTASQIGETFKEGGMDPDRAAKIILRGVKKNKKRIFVGLDAKLMETAQRIAPQHYL</sequence>
<organism evidence="3">
    <name type="scientific">marine metagenome</name>
    <dbReference type="NCBI Taxonomy" id="408172"/>
    <lineage>
        <taxon>unclassified sequences</taxon>
        <taxon>metagenomes</taxon>
        <taxon>ecological metagenomes</taxon>
    </lineage>
</organism>
<evidence type="ECO:0000256" key="2">
    <source>
        <dbReference type="ARBA" id="ARBA00023002"/>
    </source>
</evidence>
<dbReference type="SUPFAM" id="SSF51735">
    <property type="entry name" value="NAD(P)-binding Rossmann-fold domains"/>
    <property type="match status" value="1"/>
</dbReference>
<dbReference type="PANTHER" id="PTHR44196:SF1">
    <property type="entry name" value="DEHYDROGENASE_REDUCTASE SDR FAMILY MEMBER 7B"/>
    <property type="match status" value="1"/>
</dbReference>
<dbReference type="PANTHER" id="PTHR44196">
    <property type="entry name" value="DEHYDROGENASE/REDUCTASE SDR FAMILY MEMBER 7B"/>
    <property type="match status" value="1"/>
</dbReference>
<dbReference type="InterPro" id="IPR036291">
    <property type="entry name" value="NAD(P)-bd_dom_sf"/>
</dbReference>